<evidence type="ECO:0000313" key="3">
    <source>
        <dbReference type="Proteomes" id="UP000243719"/>
    </source>
</evidence>
<evidence type="ECO:0000313" key="2">
    <source>
        <dbReference type="EMBL" id="SDV48684.1"/>
    </source>
</evidence>
<organism evidence="2 3">
    <name type="scientific">Chitinasiproducens palmae</name>
    <dbReference type="NCBI Taxonomy" id="1770053"/>
    <lineage>
        <taxon>Bacteria</taxon>
        <taxon>Pseudomonadati</taxon>
        <taxon>Pseudomonadota</taxon>
        <taxon>Betaproteobacteria</taxon>
        <taxon>Burkholderiales</taxon>
        <taxon>Burkholderiaceae</taxon>
        <taxon>Chitinasiproducens</taxon>
    </lineage>
</organism>
<sequence>MPRTPPHVSDADLRFEWIAGRFRGDFAESAQLPHIRAMLVALARRRKRREERMRRFPDTKRRQAGDTE</sequence>
<gene>
    <name evidence="2" type="ORF">SAMN05216551_105297</name>
</gene>
<reference evidence="3" key="1">
    <citation type="submission" date="2016-09" db="EMBL/GenBank/DDBJ databases">
        <authorList>
            <person name="Varghese N."/>
            <person name="Submissions S."/>
        </authorList>
    </citation>
    <scope>NUCLEOTIDE SEQUENCE [LARGE SCALE GENOMIC DNA]</scope>
    <source>
        <strain evidence="3">JS23</strain>
    </source>
</reference>
<dbReference type="EMBL" id="FNLO01000005">
    <property type="protein sequence ID" value="SDV48684.1"/>
    <property type="molecule type" value="Genomic_DNA"/>
</dbReference>
<dbReference type="AlphaFoldDB" id="A0A1H2PPI7"/>
<protein>
    <submittedName>
        <fullName evidence="2">Uncharacterized protein</fullName>
    </submittedName>
</protein>
<dbReference type="Proteomes" id="UP000243719">
    <property type="component" value="Unassembled WGS sequence"/>
</dbReference>
<accession>A0A1H2PPI7</accession>
<evidence type="ECO:0000256" key="1">
    <source>
        <dbReference type="SAM" id="MobiDB-lite"/>
    </source>
</evidence>
<feature type="compositionally biased region" description="Basic and acidic residues" evidence="1">
    <location>
        <begin position="50"/>
        <end position="68"/>
    </location>
</feature>
<name>A0A1H2PPI7_9BURK</name>
<proteinExistence type="predicted"/>
<keyword evidence="3" id="KW-1185">Reference proteome</keyword>
<feature type="region of interest" description="Disordered" evidence="1">
    <location>
        <begin position="46"/>
        <end position="68"/>
    </location>
</feature>
<dbReference type="STRING" id="1770053.SAMN05216551_105297"/>